<comment type="caution">
    <text evidence="3">The sequence shown here is derived from an EMBL/GenBank/DDBJ whole genome shotgun (WGS) entry which is preliminary data.</text>
</comment>
<gene>
    <name evidence="3" type="ORF">ECRASSUSDP1_LOCUS11732</name>
</gene>
<reference evidence="3" key="1">
    <citation type="submission" date="2023-07" db="EMBL/GenBank/DDBJ databases">
        <authorList>
            <consortium name="AG Swart"/>
            <person name="Singh M."/>
            <person name="Singh A."/>
            <person name="Seah K."/>
            <person name="Emmerich C."/>
        </authorList>
    </citation>
    <scope>NUCLEOTIDE SEQUENCE</scope>
    <source>
        <strain evidence="3">DP1</strain>
    </source>
</reference>
<evidence type="ECO:0000313" key="4">
    <source>
        <dbReference type="Proteomes" id="UP001295684"/>
    </source>
</evidence>
<dbReference type="CDD" id="cd09631">
    <property type="entry name" value="DOMON_DOH"/>
    <property type="match status" value="1"/>
</dbReference>
<evidence type="ECO:0000259" key="2">
    <source>
        <dbReference type="PROSITE" id="PS50836"/>
    </source>
</evidence>
<accession>A0AAD1XDH7</accession>
<dbReference type="EMBL" id="CAMPGE010011598">
    <property type="protein sequence ID" value="CAI2370420.1"/>
    <property type="molecule type" value="Genomic_DNA"/>
</dbReference>
<keyword evidence="4" id="KW-1185">Reference proteome</keyword>
<dbReference type="Gene3D" id="2.60.40.1210">
    <property type="entry name" value="Cellobiose dehydrogenase, cytochrome domain"/>
    <property type="match status" value="1"/>
</dbReference>
<feature type="chain" id="PRO_5041928352" description="DOMON domain-containing protein" evidence="1">
    <location>
        <begin position="20"/>
        <end position="198"/>
    </location>
</feature>
<keyword evidence="1" id="KW-0732">Signal</keyword>
<proteinExistence type="predicted"/>
<dbReference type="Pfam" id="PF03351">
    <property type="entry name" value="DOMON"/>
    <property type="match status" value="1"/>
</dbReference>
<dbReference type="InterPro" id="IPR005018">
    <property type="entry name" value="DOMON_domain"/>
</dbReference>
<evidence type="ECO:0000256" key="1">
    <source>
        <dbReference type="SAM" id="SignalP"/>
    </source>
</evidence>
<name>A0AAD1XDH7_EUPCR</name>
<feature type="domain" description="DOMON" evidence="2">
    <location>
        <begin position="31"/>
        <end position="150"/>
    </location>
</feature>
<evidence type="ECO:0000313" key="3">
    <source>
        <dbReference type="EMBL" id="CAI2370420.1"/>
    </source>
</evidence>
<protein>
    <recommendedName>
        <fullName evidence="2">DOMON domain-containing protein</fullName>
    </recommendedName>
</protein>
<dbReference type="Proteomes" id="UP001295684">
    <property type="component" value="Unassembled WGS sequence"/>
</dbReference>
<dbReference type="AlphaFoldDB" id="A0AAD1XDH7"/>
<feature type="signal peptide" evidence="1">
    <location>
        <begin position="1"/>
        <end position="19"/>
    </location>
</feature>
<dbReference type="InterPro" id="IPR045266">
    <property type="entry name" value="DOH_DOMON"/>
</dbReference>
<dbReference type="PROSITE" id="PS50836">
    <property type="entry name" value="DOMON"/>
    <property type="match status" value="1"/>
</dbReference>
<organism evidence="3 4">
    <name type="scientific">Euplotes crassus</name>
    <dbReference type="NCBI Taxonomy" id="5936"/>
    <lineage>
        <taxon>Eukaryota</taxon>
        <taxon>Sar</taxon>
        <taxon>Alveolata</taxon>
        <taxon>Ciliophora</taxon>
        <taxon>Intramacronucleata</taxon>
        <taxon>Spirotrichea</taxon>
        <taxon>Hypotrichia</taxon>
        <taxon>Euplotida</taxon>
        <taxon>Euplotidae</taxon>
        <taxon>Moneuplotes</taxon>
    </lineage>
</organism>
<sequence>MKFILLLVLTVAFIGPSFCLEELVLNRETAFEIKIRAHLDEEKENFRFYVTMPRNYYVSVGFGDGMLNSPVVVIDPTAAGMDGVPVIHDAYSKGRAKPKDNAENIYTIIDSTNVGMTSRVTLQRPVVVQREDRDETIPFDETLEMIYAFNPDKYGFHGKYNKGFFTMKVNSGTGDVTFNYGKRNDEPYRVQKIVKGTE</sequence>
<dbReference type="SUPFAM" id="SSF49344">
    <property type="entry name" value="CBD9-like"/>
    <property type="match status" value="1"/>
</dbReference>